<reference evidence="3 4" key="1">
    <citation type="journal article" date="2023" name="Antonie Van Leeuwenhoek">
        <title>Mesoterricola silvestris gen. nov., sp. nov., Mesoterricola sediminis sp. nov., Geothrix oryzae sp. nov., Geothrix edaphica sp. nov., Geothrix rubra sp. nov., and Geothrix limicola sp. nov., six novel members of Acidobacteriota isolated from soils.</title>
        <authorList>
            <person name="Itoh H."/>
            <person name="Sugisawa Y."/>
            <person name="Mise K."/>
            <person name="Xu Z."/>
            <person name="Kuniyasu M."/>
            <person name="Ushijima N."/>
            <person name="Kawano K."/>
            <person name="Kobayashi E."/>
            <person name="Shiratori Y."/>
            <person name="Masuda Y."/>
            <person name="Senoo K."/>
        </authorList>
    </citation>
    <scope>NUCLEOTIDE SEQUENCE [LARGE SCALE GENOMIC DNA]</scope>
    <source>
        <strain evidence="3 4">Red804</strain>
    </source>
</reference>
<accession>A0ABQ5QJ94</accession>
<organism evidence="3 4">
    <name type="scientific">Geothrix limicola</name>
    <dbReference type="NCBI Taxonomy" id="2927978"/>
    <lineage>
        <taxon>Bacteria</taxon>
        <taxon>Pseudomonadati</taxon>
        <taxon>Acidobacteriota</taxon>
        <taxon>Holophagae</taxon>
        <taxon>Holophagales</taxon>
        <taxon>Holophagaceae</taxon>
        <taxon>Geothrix</taxon>
    </lineage>
</organism>
<evidence type="ECO:0000259" key="1">
    <source>
        <dbReference type="Pfam" id="PF18739"/>
    </source>
</evidence>
<evidence type="ECO:0000259" key="2">
    <source>
        <dbReference type="Pfam" id="PF18862"/>
    </source>
</evidence>
<dbReference type="Proteomes" id="UP001165069">
    <property type="component" value="Unassembled WGS sequence"/>
</dbReference>
<protein>
    <recommendedName>
        <fullName evidence="5">ApeA N-terminal domain-containing protein</fullName>
    </recommendedName>
</protein>
<evidence type="ECO:0000313" key="4">
    <source>
        <dbReference type="Proteomes" id="UP001165069"/>
    </source>
</evidence>
<dbReference type="EMBL" id="BSDE01000008">
    <property type="protein sequence ID" value="GLH74757.1"/>
    <property type="molecule type" value="Genomic_DNA"/>
</dbReference>
<dbReference type="InterPro" id="IPR041229">
    <property type="entry name" value="HEPN_Apea"/>
</dbReference>
<comment type="caution">
    <text evidence="3">The sequence shown here is derived from an EMBL/GenBank/DDBJ whole genome shotgun (WGS) entry which is preliminary data.</text>
</comment>
<sequence length="422" mass="48279">MNFGPSGLRQQDRMISSRLLIGHQIPDDARFKKVRFRIPGLQHWLSSPLVQRGIERKENDGSIVFHYRVEGSADESFRLPSIASDVTFTTTWIESRALDPFSCSVASEAWVELCPDEPQPLDWHLKQFATLNYMLSWLSSWSMSPDKIEGINDPHSSVSVLYRFQDRKPNLSPSQIDLFIPRPLLGIELGVALVNWFEIYSKIEDPCRLAISTSGSKELWIHVEFLSWMQALEGLHRSILDGNYMDPKAYEPVKKSLVDAIPNIVEQAHRESLRSRIRYGYQYSLRKRLDELTKRLSEPLRTIILGEGGQFPGSWVETRNYYTHWDVALQPTILEPPKMYEASFRISIFARVLFLQLMGISDEVVIQALGGSCHLAQYLIQLNAREHRKRFPDSTAGALMYVSEASAPIQEVADPDSKEPEV</sequence>
<evidence type="ECO:0008006" key="5">
    <source>
        <dbReference type="Google" id="ProtNLM"/>
    </source>
</evidence>
<dbReference type="Pfam" id="PF18862">
    <property type="entry name" value="ApeA_NTD1"/>
    <property type="match status" value="1"/>
</dbReference>
<proteinExistence type="predicted"/>
<keyword evidence="4" id="KW-1185">Reference proteome</keyword>
<dbReference type="Pfam" id="PF18739">
    <property type="entry name" value="HEPN_Apea"/>
    <property type="match status" value="1"/>
</dbReference>
<feature type="domain" description="Apea-like HEPN" evidence="1">
    <location>
        <begin position="226"/>
        <end position="363"/>
    </location>
</feature>
<feature type="domain" description="ApeA N-terminal" evidence="2">
    <location>
        <begin position="13"/>
        <end position="196"/>
    </location>
</feature>
<gene>
    <name evidence="3" type="ORF">GETHLI_32590</name>
</gene>
<evidence type="ECO:0000313" key="3">
    <source>
        <dbReference type="EMBL" id="GLH74757.1"/>
    </source>
</evidence>
<dbReference type="InterPro" id="IPR041223">
    <property type="entry name" value="ApeA_NTD"/>
</dbReference>
<name>A0ABQ5QJ94_9BACT</name>